<protein>
    <submittedName>
        <fullName evidence="1">Uncharacterized protein</fullName>
    </submittedName>
</protein>
<reference evidence="1 2" key="1">
    <citation type="journal article" date="2019" name="Int. J. Syst. Evol. Microbiol.">
        <title>The Global Catalogue of Microorganisms (GCM) 10K type strain sequencing project: providing services to taxonomists for standard genome sequencing and annotation.</title>
        <authorList>
            <consortium name="The Broad Institute Genomics Platform"/>
            <consortium name="The Broad Institute Genome Sequencing Center for Infectious Disease"/>
            <person name="Wu L."/>
            <person name="Ma J."/>
        </authorList>
    </citation>
    <scope>NUCLEOTIDE SEQUENCE [LARGE SCALE GENOMIC DNA]</scope>
    <source>
        <strain evidence="1 2">JCM 14560</strain>
    </source>
</reference>
<name>A0ABN2ZFN4_9ACTN</name>
<organism evidence="1 2">
    <name type="scientific">Kitasatospora kazusensis</name>
    <dbReference type="NCBI Taxonomy" id="407974"/>
    <lineage>
        <taxon>Bacteria</taxon>
        <taxon>Bacillati</taxon>
        <taxon>Actinomycetota</taxon>
        <taxon>Actinomycetes</taxon>
        <taxon>Kitasatosporales</taxon>
        <taxon>Streptomycetaceae</taxon>
        <taxon>Kitasatospora</taxon>
    </lineage>
</organism>
<dbReference type="RefSeq" id="WP_344464175.1">
    <property type="nucleotide sequence ID" value="NZ_BAAANT010000012.1"/>
</dbReference>
<sequence length="59" mass="6460">MSKWKKILPATVLALIAYWLGANTYYYNAANAGIAIGSSEDCQLGIEWRGTPGIFAYCN</sequence>
<accession>A0ABN2ZFN4</accession>
<gene>
    <name evidence="1" type="ORF">GCM10009760_25730</name>
</gene>
<comment type="caution">
    <text evidence="1">The sequence shown here is derived from an EMBL/GenBank/DDBJ whole genome shotgun (WGS) entry which is preliminary data.</text>
</comment>
<keyword evidence="2" id="KW-1185">Reference proteome</keyword>
<proteinExistence type="predicted"/>
<evidence type="ECO:0000313" key="1">
    <source>
        <dbReference type="EMBL" id="GAA2141497.1"/>
    </source>
</evidence>
<evidence type="ECO:0000313" key="2">
    <source>
        <dbReference type="Proteomes" id="UP001422759"/>
    </source>
</evidence>
<dbReference type="Proteomes" id="UP001422759">
    <property type="component" value="Unassembled WGS sequence"/>
</dbReference>
<dbReference type="EMBL" id="BAAANT010000012">
    <property type="protein sequence ID" value="GAA2141497.1"/>
    <property type="molecule type" value="Genomic_DNA"/>
</dbReference>